<evidence type="ECO:0000313" key="4">
    <source>
        <dbReference type="EMBL" id="SFP97447.1"/>
    </source>
</evidence>
<evidence type="ECO:0000259" key="2">
    <source>
        <dbReference type="Pfam" id="PF20661"/>
    </source>
</evidence>
<dbReference type="AlphaFoldDB" id="A0A1I5M3B2"/>
<dbReference type="Pfam" id="PF20661">
    <property type="entry name" value="SutA-RBD"/>
    <property type="match status" value="1"/>
</dbReference>
<sequence>MSHPIFRDAPSTDMTKPQERQDELNAQIAEFLAKGGEIKAYDNLCRQVESGPWRSKSINPEQQKPVQAAPIKAKPAKPAAPVKAKPVPEVPAEPVVVATIDLSAELRALRKQTAAINRRLNRLSCSMGGRA</sequence>
<keyword evidence="5" id="KW-1185">Reference proteome</keyword>
<evidence type="ECO:0000256" key="1">
    <source>
        <dbReference type="SAM" id="MobiDB-lite"/>
    </source>
</evidence>
<accession>A0A1I5M3B2</accession>
<dbReference type="RefSeq" id="WP_139227996.1">
    <property type="nucleotide sequence ID" value="NZ_FOXK01000001.1"/>
</dbReference>
<protein>
    <recommendedName>
        <fullName evidence="2">Transcriptional regulator SutA RNAP-binding domain-containing protein</fullName>
    </recommendedName>
</protein>
<feature type="region of interest" description="Disordered" evidence="1">
    <location>
        <begin position="1"/>
        <end position="21"/>
    </location>
</feature>
<name>A0A1I5M3B2_9GAMM</name>
<proteinExistence type="predicted"/>
<dbReference type="Proteomes" id="UP000182025">
    <property type="component" value="Unassembled WGS sequence"/>
</dbReference>
<reference evidence="5" key="1">
    <citation type="submission" date="2016-10" db="EMBL/GenBank/DDBJ databases">
        <authorList>
            <person name="Varghese N."/>
            <person name="Submissions S."/>
        </authorList>
    </citation>
    <scope>NUCLEOTIDE SEQUENCE [LARGE SCALE GENOMIC DNA]</scope>
    <source>
        <strain evidence="5">JCM 15604</strain>
    </source>
</reference>
<evidence type="ECO:0000313" key="5">
    <source>
        <dbReference type="Proteomes" id="UP000182025"/>
    </source>
</evidence>
<dbReference type="EMBL" id="FOXK01000001">
    <property type="protein sequence ID" value="SFP04019.1"/>
    <property type="molecule type" value="Genomic_DNA"/>
</dbReference>
<dbReference type="InterPro" id="IPR049191">
    <property type="entry name" value="SutA_RBD"/>
</dbReference>
<feature type="compositionally biased region" description="Low complexity" evidence="1">
    <location>
        <begin position="63"/>
        <end position="87"/>
    </location>
</feature>
<evidence type="ECO:0000313" key="3">
    <source>
        <dbReference type="EMBL" id="SFP04019.1"/>
    </source>
</evidence>
<dbReference type="OrthoDB" id="9943714at2"/>
<feature type="region of interest" description="Disordered" evidence="1">
    <location>
        <begin position="52"/>
        <end position="87"/>
    </location>
</feature>
<organism evidence="3 5">
    <name type="scientific">Ectopseudomonas toyotomiensis</name>
    <dbReference type="NCBI Taxonomy" id="554344"/>
    <lineage>
        <taxon>Bacteria</taxon>
        <taxon>Pseudomonadati</taxon>
        <taxon>Pseudomonadota</taxon>
        <taxon>Gammaproteobacteria</taxon>
        <taxon>Pseudomonadales</taxon>
        <taxon>Pseudomonadaceae</taxon>
        <taxon>Ectopseudomonas</taxon>
    </lineage>
</organism>
<reference evidence="3" key="2">
    <citation type="submission" date="2016-10" db="EMBL/GenBank/DDBJ databases">
        <authorList>
            <person name="de Groot N.N."/>
        </authorList>
    </citation>
    <scope>NUCLEOTIDE SEQUENCE [LARGE SCALE GENOMIC DNA]</scope>
    <source>
        <strain evidence="3">JCM 15604</strain>
    </source>
</reference>
<dbReference type="EMBL" id="FOXK01000006">
    <property type="protein sequence ID" value="SFP97447.1"/>
    <property type="molecule type" value="Genomic_DNA"/>
</dbReference>
<feature type="domain" description="Transcriptional regulator SutA RNAP-binding" evidence="2">
    <location>
        <begin position="18"/>
        <end position="39"/>
    </location>
</feature>
<gene>
    <name evidence="3" type="ORF">SAMN05216177_1018</name>
    <name evidence="4" type="ORF">SAMN05216177_106368</name>
</gene>